<evidence type="ECO:0000313" key="2">
    <source>
        <dbReference type="Proteomes" id="UP001066276"/>
    </source>
</evidence>
<accession>A0AAV7NMY3</accession>
<dbReference type="InterPro" id="IPR036691">
    <property type="entry name" value="Endo/exonu/phosph_ase_sf"/>
</dbReference>
<sequence length="176" mass="20464">MILRPRRSLQPYTGCSRVRLWARMILERNFIHLFAHRMYSFFSAAHQTYARIDLFLTSPRITTLCISSAIGVASISDHSPLTLSVMLPAYKPSRLQWRLNTRLITYEDTLAEIRDTISHFLTMNDTPTINIATLWETLKAVVRGQFIVIAERQNAIRCDEHQQLEDDMRALEVTLR</sequence>
<dbReference type="Proteomes" id="UP001066276">
    <property type="component" value="Chromosome 8"/>
</dbReference>
<protein>
    <recommendedName>
        <fullName evidence="3">Endonuclease/exonuclease/phosphatase domain-containing protein</fullName>
    </recommendedName>
</protein>
<dbReference type="Gene3D" id="3.60.10.10">
    <property type="entry name" value="Endonuclease/exonuclease/phosphatase"/>
    <property type="match status" value="1"/>
</dbReference>
<gene>
    <name evidence="1" type="ORF">NDU88_005628</name>
</gene>
<evidence type="ECO:0000313" key="1">
    <source>
        <dbReference type="EMBL" id="KAJ1117428.1"/>
    </source>
</evidence>
<keyword evidence="2" id="KW-1185">Reference proteome</keyword>
<organism evidence="1 2">
    <name type="scientific">Pleurodeles waltl</name>
    <name type="common">Iberian ribbed newt</name>
    <dbReference type="NCBI Taxonomy" id="8319"/>
    <lineage>
        <taxon>Eukaryota</taxon>
        <taxon>Metazoa</taxon>
        <taxon>Chordata</taxon>
        <taxon>Craniata</taxon>
        <taxon>Vertebrata</taxon>
        <taxon>Euteleostomi</taxon>
        <taxon>Amphibia</taxon>
        <taxon>Batrachia</taxon>
        <taxon>Caudata</taxon>
        <taxon>Salamandroidea</taxon>
        <taxon>Salamandridae</taxon>
        <taxon>Pleurodelinae</taxon>
        <taxon>Pleurodeles</taxon>
    </lineage>
</organism>
<reference evidence="1" key="1">
    <citation type="journal article" date="2022" name="bioRxiv">
        <title>Sequencing and chromosome-scale assembly of the giantPleurodeles waltlgenome.</title>
        <authorList>
            <person name="Brown T."/>
            <person name="Elewa A."/>
            <person name="Iarovenko S."/>
            <person name="Subramanian E."/>
            <person name="Araus A.J."/>
            <person name="Petzold A."/>
            <person name="Susuki M."/>
            <person name="Suzuki K.-i.T."/>
            <person name="Hayashi T."/>
            <person name="Toyoda A."/>
            <person name="Oliveira C."/>
            <person name="Osipova E."/>
            <person name="Leigh N.D."/>
            <person name="Simon A."/>
            <person name="Yun M.H."/>
        </authorList>
    </citation>
    <scope>NUCLEOTIDE SEQUENCE</scope>
    <source>
        <strain evidence="1">20211129_DDA</strain>
        <tissue evidence="1">Liver</tissue>
    </source>
</reference>
<name>A0AAV7NMY3_PLEWA</name>
<evidence type="ECO:0008006" key="3">
    <source>
        <dbReference type="Google" id="ProtNLM"/>
    </source>
</evidence>
<proteinExistence type="predicted"/>
<comment type="caution">
    <text evidence="1">The sequence shown here is derived from an EMBL/GenBank/DDBJ whole genome shotgun (WGS) entry which is preliminary data.</text>
</comment>
<dbReference type="EMBL" id="JANPWB010000012">
    <property type="protein sequence ID" value="KAJ1117428.1"/>
    <property type="molecule type" value="Genomic_DNA"/>
</dbReference>
<dbReference type="AlphaFoldDB" id="A0AAV7NMY3"/>
<dbReference type="SUPFAM" id="SSF56219">
    <property type="entry name" value="DNase I-like"/>
    <property type="match status" value="1"/>
</dbReference>